<dbReference type="EMBL" id="JAEUGD010000064">
    <property type="protein sequence ID" value="MBL6448537.1"/>
    <property type="molecule type" value="Genomic_DNA"/>
</dbReference>
<dbReference type="Pfam" id="PF20409">
    <property type="entry name" value="SnoaL_5"/>
    <property type="match status" value="1"/>
</dbReference>
<dbReference type="InterPro" id="IPR046860">
    <property type="entry name" value="SnoaL_5"/>
</dbReference>
<protein>
    <submittedName>
        <fullName evidence="2">Nuclear transport factor 2 family protein</fullName>
    </submittedName>
</protein>
<evidence type="ECO:0000313" key="2">
    <source>
        <dbReference type="EMBL" id="MBL6448537.1"/>
    </source>
</evidence>
<reference evidence="2" key="1">
    <citation type="submission" date="2021-01" db="EMBL/GenBank/DDBJ databases">
        <title>Fulvivirga kasyanovii gen. nov., sp nov., a novel member of the phylum Bacteroidetes isolated from seawater in a mussel farm.</title>
        <authorList>
            <person name="Zhao L.-H."/>
            <person name="Wang Z.-J."/>
        </authorList>
    </citation>
    <scope>NUCLEOTIDE SEQUENCE</scope>
    <source>
        <strain evidence="2">29W222</strain>
    </source>
</reference>
<dbReference type="RefSeq" id="WP_202858072.1">
    <property type="nucleotide sequence ID" value="NZ_JAEUGD010000064.1"/>
</dbReference>
<accession>A0A937G0S7</accession>
<evidence type="ECO:0000259" key="1">
    <source>
        <dbReference type="Pfam" id="PF20409"/>
    </source>
</evidence>
<dbReference type="Proteomes" id="UP000614216">
    <property type="component" value="Unassembled WGS sequence"/>
</dbReference>
<dbReference type="InterPro" id="IPR032710">
    <property type="entry name" value="NTF2-like_dom_sf"/>
</dbReference>
<dbReference type="Gene3D" id="3.10.450.50">
    <property type="match status" value="1"/>
</dbReference>
<feature type="domain" description="SnoaL-like" evidence="1">
    <location>
        <begin position="3"/>
        <end position="118"/>
    </location>
</feature>
<name>A0A937G0S7_9BACT</name>
<comment type="caution">
    <text evidence="2">The sequence shown here is derived from an EMBL/GenBank/DDBJ whole genome shotgun (WGS) entry which is preliminary data.</text>
</comment>
<sequence>MKTVREVANRLVDLCRKGQFDTAEHELYADNILSLEPDNTPGQRVEGIKGKLEKSKHFNEMTEEIHSMEISDPIIADNFFAISMKLDVTMKGVGRTTMEEICVYEVENGKIVTERFFFSPTPQAA</sequence>
<organism evidence="2 3">
    <name type="scientific">Fulvivirga marina</name>
    <dbReference type="NCBI Taxonomy" id="2494733"/>
    <lineage>
        <taxon>Bacteria</taxon>
        <taxon>Pseudomonadati</taxon>
        <taxon>Bacteroidota</taxon>
        <taxon>Cytophagia</taxon>
        <taxon>Cytophagales</taxon>
        <taxon>Fulvivirgaceae</taxon>
        <taxon>Fulvivirga</taxon>
    </lineage>
</organism>
<evidence type="ECO:0000313" key="3">
    <source>
        <dbReference type="Proteomes" id="UP000614216"/>
    </source>
</evidence>
<proteinExistence type="predicted"/>
<dbReference type="SUPFAM" id="SSF54427">
    <property type="entry name" value="NTF2-like"/>
    <property type="match status" value="1"/>
</dbReference>
<dbReference type="AlphaFoldDB" id="A0A937G0S7"/>
<gene>
    <name evidence="2" type="ORF">JMN32_19660</name>
</gene>
<keyword evidence="3" id="KW-1185">Reference proteome</keyword>